<dbReference type="GO" id="GO:0005886">
    <property type="term" value="C:plasma membrane"/>
    <property type="evidence" value="ECO:0007669"/>
    <property type="project" value="TreeGrafter"/>
</dbReference>
<feature type="compositionally biased region" description="Polar residues" evidence="1">
    <location>
        <begin position="144"/>
        <end position="164"/>
    </location>
</feature>
<feature type="compositionally biased region" description="Basic and acidic residues" evidence="1">
    <location>
        <begin position="270"/>
        <end position="292"/>
    </location>
</feature>
<feature type="compositionally biased region" description="Basic and acidic residues" evidence="1">
    <location>
        <begin position="453"/>
        <end position="469"/>
    </location>
</feature>
<feature type="transmembrane region" description="Helical" evidence="2">
    <location>
        <begin position="16"/>
        <end position="41"/>
    </location>
</feature>
<gene>
    <name evidence="3" type="ORF">HOLleu_15203</name>
</gene>
<feature type="compositionally biased region" description="Basic and acidic residues" evidence="1">
    <location>
        <begin position="694"/>
        <end position="718"/>
    </location>
</feature>
<name>A0A9Q1C8U4_HOLLE</name>
<feature type="region of interest" description="Disordered" evidence="1">
    <location>
        <begin position="1042"/>
        <end position="1205"/>
    </location>
</feature>
<feature type="compositionally biased region" description="Basic and acidic residues" evidence="1">
    <location>
        <begin position="165"/>
        <end position="181"/>
    </location>
</feature>
<dbReference type="GO" id="GO:0030141">
    <property type="term" value="C:secretory granule"/>
    <property type="evidence" value="ECO:0007669"/>
    <property type="project" value="TreeGrafter"/>
</dbReference>
<feature type="compositionally biased region" description="Basic and acidic residues" evidence="1">
    <location>
        <begin position="845"/>
        <end position="867"/>
    </location>
</feature>
<comment type="caution">
    <text evidence="3">The sequence shown here is derived from an EMBL/GenBank/DDBJ whole genome shotgun (WGS) entry which is preliminary data.</text>
</comment>
<feature type="compositionally biased region" description="Basic and acidic residues" evidence="1">
    <location>
        <begin position="909"/>
        <end position="920"/>
    </location>
</feature>
<keyword evidence="2" id="KW-0472">Membrane</keyword>
<feature type="region of interest" description="Disordered" evidence="1">
    <location>
        <begin position="442"/>
        <end position="484"/>
    </location>
</feature>
<feature type="compositionally biased region" description="Basic and acidic residues" evidence="1">
    <location>
        <begin position="1153"/>
        <end position="1176"/>
    </location>
</feature>
<feature type="region of interest" description="Disordered" evidence="1">
    <location>
        <begin position="386"/>
        <end position="427"/>
    </location>
</feature>
<feature type="compositionally biased region" description="Basic and acidic residues" evidence="1">
    <location>
        <begin position="932"/>
        <end position="945"/>
    </location>
</feature>
<feature type="compositionally biased region" description="Polar residues" evidence="1">
    <location>
        <begin position="889"/>
        <end position="901"/>
    </location>
</feature>
<feature type="compositionally biased region" description="Low complexity" evidence="1">
    <location>
        <begin position="988"/>
        <end position="1001"/>
    </location>
</feature>
<dbReference type="OrthoDB" id="10072557at2759"/>
<evidence type="ECO:0000256" key="2">
    <source>
        <dbReference type="SAM" id="Phobius"/>
    </source>
</evidence>
<feature type="compositionally biased region" description="Basic and acidic residues" evidence="1">
    <location>
        <begin position="796"/>
        <end position="819"/>
    </location>
</feature>
<dbReference type="EMBL" id="JAIZAY010000006">
    <property type="protein sequence ID" value="KAJ8040802.1"/>
    <property type="molecule type" value="Genomic_DNA"/>
</dbReference>
<proteinExistence type="predicted"/>
<feature type="compositionally biased region" description="Basic and acidic residues" evidence="1">
    <location>
        <begin position="594"/>
        <end position="605"/>
    </location>
</feature>
<feature type="region of interest" description="Disordered" evidence="1">
    <location>
        <begin position="144"/>
        <end position="292"/>
    </location>
</feature>
<feature type="compositionally biased region" description="Basic and acidic residues" evidence="1">
    <location>
        <begin position="756"/>
        <end position="779"/>
    </location>
</feature>
<feature type="compositionally biased region" description="Basic and acidic residues" evidence="1">
    <location>
        <begin position="637"/>
        <end position="651"/>
    </location>
</feature>
<dbReference type="InterPro" id="IPR037658">
    <property type="entry name" value="CBARP"/>
</dbReference>
<dbReference type="GO" id="GO:0044325">
    <property type="term" value="F:transmembrane transporter binding"/>
    <property type="evidence" value="ECO:0007669"/>
    <property type="project" value="InterPro"/>
</dbReference>
<evidence type="ECO:0000313" key="3">
    <source>
        <dbReference type="EMBL" id="KAJ8040802.1"/>
    </source>
</evidence>
<dbReference type="AlphaFoldDB" id="A0A9Q1C8U4"/>
<feature type="compositionally biased region" description="Basic and acidic residues" evidence="1">
    <location>
        <begin position="962"/>
        <end position="976"/>
    </location>
</feature>
<feature type="compositionally biased region" description="Basic and acidic residues" evidence="1">
    <location>
        <begin position="1042"/>
        <end position="1090"/>
    </location>
</feature>
<feature type="region of interest" description="Disordered" evidence="1">
    <location>
        <begin position="673"/>
        <end position="1022"/>
    </location>
</feature>
<feature type="compositionally biased region" description="Polar residues" evidence="1">
    <location>
        <begin position="316"/>
        <end position="328"/>
    </location>
</feature>
<reference evidence="3" key="1">
    <citation type="submission" date="2021-10" db="EMBL/GenBank/DDBJ databases">
        <title>Tropical sea cucumber genome reveals ecological adaptation and Cuvierian tubules defense mechanism.</title>
        <authorList>
            <person name="Chen T."/>
        </authorList>
    </citation>
    <scope>NUCLEOTIDE SEQUENCE</scope>
    <source>
        <strain evidence="3">Nanhai2018</strain>
        <tissue evidence="3">Muscle</tissue>
    </source>
</reference>
<dbReference type="PANTHER" id="PTHR28597:SF1">
    <property type="entry name" value="VOLTAGE-DEPENDENT CALCIUM CHANNEL BETA SUBUNIT-ASSOCIATED REGULATORY PROTEIN"/>
    <property type="match status" value="1"/>
</dbReference>
<feature type="compositionally biased region" description="Low complexity" evidence="1">
    <location>
        <begin position="518"/>
        <end position="534"/>
    </location>
</feature>
<sequence>MSSTTKDASDAGLESAYVGVVILFAGVIGGLALIVGIMYFCQYCVKRRKRSSLRLPNFFILLTCESDYKLNKEKSNSCLSIEDGQLFSALQETAPERHVRGEEGSQYGDDLMEIERGEKTPLTRPPTCKLMDFADDELDMQSVSAAGTPTRSIGRTSYPRTPTLSERDGKNGRDFDQRSEGGRSTLELRGFPDGRRSKSPRSPMGLSEVRGHGSGESMTLTGSRTSLEANRVRAQVHHRKTEEENKLTKEVHQKSPPVKEATDSETDIDLIVKQEKERKQLDGESDSADDRAKAISRSIIQFKTIGQLALLRVPKKSSSPNDQNQVTNAPLHVKEKSLKPTEIVAENKHNTEQVNLDNKERVSNGTGPRHPVAYADLWQLRATLESKDSSEASESSEYETVISCRNTEDVPGMEKVSPSRTESFDVTDEDSCKFISTSFEQTISSVSAEESDTSERDRNSAESGKESIRSLKQMQGDSGYASIEQKAEMLTERLDWKRRQQFAAASDHDSTSFESAHSHSMTISSDSSSPTTDKTSQDLANSNSNHHDSKTQNSKGTWVRGGRRTASTKRREFTSEKKEAIFDSFSFPEEEAENHDTTDSSKDAMARASSTETYQFEARPKFRERVRRGGPSGMQRSHRESRLSCYPKGRDFSIDEKTDALFKEFLRQDAMFDTPGCKRSRPYNRQRWHPPSKQHSDSVLECSEKEPAAWRAEDHRSSSLDQRGGNGESAKQRLTELLPRSQSRGKLVPQDSVEEDALRSENRRTNDSKRPPRLREIQSKSHQTTTTADIHALTIPHKDLRRANTEKTERELLRLDDVSSRPSAFRPVKKTLPPRSATVGSVHESYSRSDETHKCEKEGQYPDDLHRRRDRSPIVPPTILVGRCKTPEKQASPTQQRSKSVSPRAVSPYRDERDTREDPSAGRSPKRSYSPRRFDIIKDVIDPKHPPFRRGSQPSQSPPTGRRVEEGGHVSRRDRSASMQETGLLQVPRSRSGSRSQGGSPRPRHRKRDIPDELCPDYEFDSERRHINRSLELLERTRHELEKERTYRDHPVTPQMKREFSGEMRRSPRPVDHDFDDRRRRERDREKSNGGERNTISPSHLALDRDLLQRLSPQGRDYEELRLSRDMDRNRDHLQRPRSREPSRSPIRHRERFIHEGRAGSETALLERRGRGENGRKQMPRYPLRAQSTGDVLNDERRRNASKNW</sequence>
<organism evidence="3 4">
    <name type="scientific">Holothuria leucospilota</name>
    <name type="common">Black long sea cucumber</name>
    <name type="synonym">Mertensiothuria leucospilota</name>
    <dbReference type="NCBI Taxonomy" id="206669"/>
    <lineage>
        <taxon>Eukaryota</taxon>
        <taxon>Metazoa</taxon>
        <taxon>Echinodermata</taxon>
        <taxon>Eleutherozoa</taxon>
        <taxon>Echinozoa</taxon>
        <taxon>Holothuroidea</taxon>
        <taxon>Aspidochirotacea</taxon>
        <taxon>Aspidochirotida</taxon>
        <taxon>Holothuriidae</taxon>
        <taxon>Holothuria</taxon>
    </lineage>
</organism>
<dbReference type="GO" id="GO:0045955">
    <property type="term" value="P:negative regulation of calcium ion-dependent exocytosis"/>
    <property type="evidence" value="ECO:0007669"/>
    <property type="project" value="TreeGrafter"/>
</dbReference>
<keyword evidence="2" id="KW-1133">Transmembrane helix</keyword>
<evidence type="ECO:0000313" key="4">
    <source>
        <dbReference type="Proteomes" id="UP001152320"/>
    </source>
</evidence>
<evidence type="ECO:0000256" key="1">
    <source>
        <dbReference type="SAM" id="MobiDB-lite"/>
    </source>
</evidence>
<keyword evidence="2" id="KW-0812">Transmembrane</keyword>
<feature type="compositionally biased region" description="Basic and acidic residues" evidence="1">
    <location>
        <begin position="1116"/>
        <end position="1143"/>
    </location>
</feature>
<keyword evidence="4" id="KW-1185">Reference proteome</keyword>
<dbReference type="Proteomes" id="UP001152320">
    <property type="component" value="Chromosome 6"/>
</dbReference>
<feature type="region of interest" description="Disordered" evidence="1">
    <location>
        <begin position="501"/>
        <end position="651"/>
    </location>
</feature>
<feature type="compositionally biased region" description="Basic and acidic residues" evidence="1">
    <location>
        <begin position="569"/>
        <end position="581"/>
    </location>
</feature>
<feature type="compositionally biased region" description="Basic and acidic residues" evidence="1">
    <location>
        <begin position="240"/>
        <end position="253"/>
    </location>
</feature>
<dbReference type="PANTHER" id="PTHR28597">
    <property type="entry name" value="VOLTAGE-DEPENDENT CALCIUM CHANNEL BETA SUBUNIT-ASSOCIATED REGULATORY PROTEIN"/>
    <property type="match status" value="1"/>
</dbReference>
<feature type="compositionally biased region" description="Basic residues" evidence="1">
    <location>
        <begin position="678"/>
        <end position="692"/>
    </location>
</feature>
<protein>
    <submittedName>
        <fullName evidence="3">Uncharacterized protein</fullName>
    </submittedName>
</protein>
<feature type="compositionally biased region" description="Polar residues" evidence="1">
    <location>
        <begin position="216"/>
        <end position="228"/>
    </location>
</feature>
<accession>A0A9Q1C8U4</accession>
<feature type="region of interest" description="Disordered" evidence="1">
    <location>
        <begin position="313"/>
        <end position="337"/>
    </location>
</feature>